<evidence type="ECO:0000259" key="1">
    <source>
        <dbReference type="Pfam" id="PF13649"/>
    </source>
</evidence>
<reference key="2">
    <citation type="submission" date="2011-03" db="EMBL/GenBank/DDBJ databases">
        <title>Complete genome sequence of the thermoacidophilic crenarchaeon Thermoproteus uzoniensis 768-20.</title>
        <authorList>
            <person name="Mardanov A.V."/>
            <person name="Gumerov V.M."/>
            <person name="Beletsky A.V."/>
            <person name="Prokofeva M.I."/>
            <person name="Bonch-Osmolovskaya E.A."/>
            <person name="Ravin N.V."/>
            <person name="Skryabin K.G."/>
        </authorList>
    </citation>
    <scope>NUCLEOTIDE SEQUENCE</scope>
    <source>
        <strain>768-20</strain>
    </source>
</reference>
<gene>
    <name evidence="2" type="ordered locus">TUZN_1773</name>
</gene>
<keyword evidence="2" id="KW-0489">Methyltransferase</keyword>
<accession>F2L3J5</accession>
<evidence type="ECO:0000313" key="2">
    <source>
        <dbReference type="EMBL" id="AEA13234.1"/>
    </source>
</evidence>
<dbReference type="AlphaFoldDB" id="F2L3J5"/>
<dbReference type="PANTHER" id="PTHR23290:SF0">
    <property type="entry name" value="RRNA N6-ADENOSINE-METHYLTRANSFERASE METTL5"/>
    <property type="match status" value="1"/>
</dbReference>
<dbReference type="Proteomes" id="UP000008138">
    <property type="component" value="Chromosome"/>
</dbReference>
<proteinExistence type="predicted"/>
<dbReference type="InterPro" id="IPR029063">
    <property type="entry name" value="SAM-dependent_MTases_sf"/>
</dbReference>
<dbReference type="Gene3D" id="3.40.50.150">
    <property type="entry name" value="Vaccinia Virus protein VP39"/>
    <property type="match status" value="1"/>
</dbReference>
<dbReference type="HOGENOM" id="CLU_074702_1_0_2"/>
<evidence type="ECO:0000313" key="3">
    <source>
        <dbReference type="Proteomes" id="UP000008138"/>
    </source>
</evidence>
<dbReference type="STRING" id="999630.TUZN_1773"/>
<name>F2L3J5_THEU7</name>
<sequence>MSGRDLFSFKHYLVVGKRELASLLDSLPGFKRPKLRLEQYITPGELAATIAWTMYMRGELAEGWIADLGCGTGRLAYAVAALGGRSVCIDIDADALQIARGLGLDVALCDAEMPCVRRPVKVVMNPPFGVWMPHGDVRFLRGAASVAEIIYSIHKAAAVEYVFRAARSLGLEPQLLEIAAMGIPPMYRHHRKRRHRVEVAVLRLESTSRGPRDR</sequence>
<organism evidence="2 3">
    <name type="scientific">Thermoproteus uzoniensis (strain 768-20)</name>
    <dbReference type="NCBI Taxonomy" id="999630"/>
    <lineage>
        <taxon>Archaea</taxon>
        <taxon>Thermoproteota</taxon>
        <taxon>Thermoprotei</taxon>
        <taxon>Thermoproteales</taxon>
        <taxon>Thermoproteaceae</taxon>
        <taxon>Thermoproteus</taxon>
    </lineage>
</organism>
<dbReference type="CDD" id="cd02440">
    <property type="entry name" value="AdoMet_MTases"/>
    <property type="match status" value="1"/>
</dbReference>
<dbReference type="InterPro" id="IPR051720">
    <property type="entry name" value="rRNA_MeTrfase/Polyamine_Synth"/>
</dbReference>
<dbReference type="PANTHER" id="PTHR23290">
    <property type="entry name" value="RRNA N6-ADENOSINE-METHYLTRANSFERASE METTL5"/>
    <property type="match status" value="1"/>
</dbReference>
<keyword evidence="2" id="KW-0808">Transferase</keyword>
<reference evidence="2 3" key="1">
    <citation type="journal article" date="2011" name="J. Bacteriol.">
        <title>Complete genome sequence of the thermoacidophilic crenarchaeon Thermoproteus uzoniensis 768-20.</title>
        <authorList>
            <person name="Mardanov A.V."/>
            <person name="Gumerov V.M."/>
            <person name="Beletsky A.V."/>
            <person name="Prokofeva M.I."/>
            <person name="Bonch-Osmolovskaya E.A."/>
            <person name="Ravin N.V."/>
            <person name="Skryabin K.G."/>
        </authorList>
    </citation>
    <scope>NUCLEOTIDE SEQUENCE [LARGE SCALE GENOMIC DNA]</scope>
    <source>
        <strain evidence="2 3">768-20</strain>
    </source>
</reference>
<dbReference type="KEGG" id="tuz:TUZN_1773"/>
<keyword evidence="3" id="KW-1185">Reference proteome</keyword>
<dbReference type="eggNOG" id="arCOG00910">
    <property type="taxonomic scope" value="Archaea"/>
</dbReference>
<dbReference type="GO" id="GO:0008168">
    <property type="term" value="F:methyltransferase activity"/>
    <property type="evidence" value="ECO:0007669"/>
    <property type="project" value="UniProtKB-KW"/>
</dbReference>
<dbReference type="EMBL" id="CP002590">
    <property type="protein sequence ID" value="AEA13234.1"/>
    <property type="molecule type" value="Genomic_DNA"/>
</dbReference>
<dbReference type="SUPFAM" id="SSF53335">
    <property type="entry name" value="S-adenosyl-L-methionine-dependent methyltransferases"/>
    <property type="match status" value="1"/>
</dbReference>
<dbReference type="InterPro" id="IPR041698">
    <property type="entry name" value="Methyltransf_25"/>
</dbReference>
<dbReference type="GO" id="GO:0032259">
    <property type="term" value="P:methylation"/>
    <property type="evidence" value="ECO:0007669"/>
    <property type="project" value="UniProtKB-KW"/>
</dbReference>
<dbReference type="Pfam" id="PF13649">
    <property type="entry name" value="Methyltransf_25"/>
    <property type="match status" value="1"/>
</dbReference>
<feature type="domain" description="Methyltransferase" evidence="1">
    <location>
        <begin position="65"/>
        <end position="103"/>
    </location>
</feature>
<protein>
    <submittedName>
        <fullName evidence="2">Methylase, putative</fullName>
    </submittedName>
</protein>